<sequence>MISTIAVSKLEIQNSSIQDLIHFQFLFHSKTLNKAEIIITYQLPRITNSLLNQLPHIVRTKRILDEINVCSYLHKTVEEEIGHSRFYSIFRDHYRFEID</sequence>
<evidence type="ECO:0000313" key="2">
    <source>
        <dbReference type="Proteomes" id="UP001208689"/>
    </source>
</evidence>
<reference evidence="1" key="1">
    <citation type="submission" date="2022-09" db="EMBL/GenBank/DDBJ databases">
        <title>Actin cytoskeleton and complex cell architecture in an #Asgard archaeon.</title>
        <authorList>
            <person name="Ponce Toledo R.I."/>
            <person name="Schleper C."/>
            <person name="Rodrigues Oliveira T."/>
            <person name="Wollweber F."/>
            <person name="Xu J."/>
            <person name="Rittmann S."/>
            <person name="Klingl A."/>
            <person name="Pilhofer M."/>
        </authorList>
    </citation>
    <scope>NUCLEOTIDE SEQUENCE</scope>
    <source>
        <strain evidence="1">B-35</strain>
    </source>
</reference>
<dbReference type="Proteomes" id="UP001208689">
    <property type="component" value="Chromosome"/>
</dbReference>
<name>A0ABY6HSV9_9ARCH</name>
<accession>A0ABY6HSV9</accession>
<evidence type="ECO:0000313" key="1">
    <source>
        <dbReference type="EMBL" id="UYP46598.1"/>
    </source>
</evidence>
<keyword evidence="2" id="KW-1185">Reference proteome</keyword>
<dbReference type="EMBL" id="CP104013">
    <property type="protein sequence ID" value="UYP46598.1"/>
    <property type="molecule type" value="Genomic_DNA"/>
</dbReference>
<proteinExistence type="predicted"/>
<organism evidence="1 2">
    <name type="scientific">Candidatus Lokiarchaeum ossiferum</name>
    <dbReference type="NCBI Taxonomy" id="2951803"/>
    <lineage>
        <taxon>Archaea</taxon>
        <taxon>Promethearchaeati</taxon>
        <taxon>Promethearchaeota</taxon>
        <taxon>Promethearchaeia</taxon>
        <taxon>Promethearchaeales</taxon>
        <taxon>Promethearchaeaceae</taxon>
        <taxon>Candidatus Lokiarchaeum</taxon>
    </lineage>
</organism>
<gene>
    <name evidence="1" type="ORF">NEF87_002883</name>
</gene>
<protein>
    <submittedName>
        <fullName evidence="1">Uncharacterized protein</fullName>
    </submittedName>
</protein>